<evidence type="ECO:0008006" key="4">
    <source>
        <dbReference type="Google" id="ProtNLM"/>
    </source>
</evidence>
<dbReference type="InterPro" id="IPR019734">
    <property type="entry name" value="TPR_rpt"/>
</dbReference>
<dbReference type="PROSITE" id="PS50005">
    <property type="entry name" value="TPR"/>
    <property type="match status" value="1"/>
</dbReference>
<feature type="repeat" description="TPR" evidence="1">
    <location>
        <begin position="63"/>
        <end position="96"/>
    </location>
</feature>
<evidence type="ECO:0000313" key="3">
    <source>
        <dbReference type="Proteomes" id="UP001295423"/>
    </source>
</evidence>
<dbReference type="SUPFAM" id="SSF48452">
    <property type="entry name" value="TPR-like"/>
    <property type="match status" value="1"/>
</dbReference>
<dbReference type="AlphaFoldDB" id="A0AAD2CX20"/>
<gene>
    <name evidence="2" type="ORF">CYCCA115_LOCUS10562</name>
</gene>
<sequence length="167" mass="19109">MHPLTASTYEYLAQTDALRGMAGDVIKAYTKAMDIFNTVLGGGHPQTKRLTASFELFQRENTANALNKQGTVLKAHGDLEKATQLFLEALDIYKEDYDSHRYMIDISENISDVKFEQDLLEERIAVSAEALKMRRRIPILGDNHIDTKRRMEAHRSLLKSRLLENRN</sequence>
<keyword evidence="1" id="KW-0802">TPR repeat</keyword>
<evidence type="ECO:0000313" key="2">
    <source>
        <dbReference type="EMBL" id="CAJ1946419.1"/>
    </source>
</evidence>
<accession>A0AAD2CX20</accession>
<keyword evidence="3" id="KW-1185">Reference proteome</keyword>
<dbReference type="EMBL" id="CAKOGP040001668">
    <property type="protein sequence ID" value="CAJ1946419.1"/>
    <property type="molecule type" value="Genomic_DNA"/>
</dbReference>
<reference evidence="2" key="1">
    <citation type="submission" date="2023-08" db="EMBL/GenBank/DDBJ databases">
        <authorList>
            <person name="Audoor S."/>
            <person name="Bilcke G."/>
        </authorList>
    </citation>
    <scope>NUCLEOTIDE SEQUENCE</scope>
</reference>
<dbReference type="InterPro" id="IPR011990">
    <property type="entry name" value="TPR-like_helical_dom_sf"/>
</dbReference>
<evidence type="ECO:0000256" key="1">
    <source>
        <dbReference type="PROSITE-ProRule" id="PRU00339"/>
    </source>
</evidence>
<organism evidence="2 3">
    <name type="scientific">Cylindrotheca closterium</name>
    <dbReference type="NCBI Taxonomy" id="2856"/>
    <lineage>
        <taxon>Eukaryota</taxon>
        <taxon>Sar</taxon>
        <taxon>Stramenopiles</taxon>
        <taxon>Ochrophyta</taxon>
        <taxon>Bacillariophyta</taxon>
        <taxon>Bacillariophyceae</taxon>
        <taxon>Bacillariophycidae</taxon>
        <taxon>Bacillariales</taxon>
        <taxon>Bacillariaceae</taxon>
        <taxon>Cylindrotheca</taxon>
    </lineage>
</organism>
<dbReference type="Proteomes" id="UP001295423">
    <property type="component" value="Unassembled WGS sequence"/>
</dbReference>
<name>A0AAD2CX20_9STRA</name>
<dbReference type="Gene3D" id="1.25.40.10">
    <property type="entry name" value="Tetratricopeptide repeat domain"/>
    <property type="match status" value="1"/>
</dbReference>
<proteinExistence type="predicted"/>
<comment type="caution">
    <text evidence="2">The sequence shown here is derived from an EMBL/GenBank/DDBJ whole genome shotgun (WGS) entry which is preliminary data.</text>
</comment>
<protein>
    <recommendedName>
        <fullName evidence="4">Kinesin light chain</fullName>
    </recommendedName>
</protein>
<dbReference type="Pfam" id="PF13374">
    <property type="entry name" value="TPR_10"/>
    <property type="match status" value="1"/>
</dbReference>